<accession>A0AA86UAR1</accession>
<gene>
    <name evidence="1" type="ORF">HINF_LOCUS17134</name>
    <name evidence="2" type="ORF">HINF_LOCUS17139</name>
    <name evidence="3" type="ORF">HINF_LOCUS37935</name>
    <name evidence="4" type="ORF">HINF_LOCUS37937</name>
    <name evidence="5" type="ORF">HINF_LOCUS57698</name>
    <name evidence="6" type="ORF">HINF_LOCUS57703</name>
    <name evidence="7" type="ORF">HINF_LOCUS74203</name>
    <name evidence="8" type="ORF">HINF_LOCUS74205</name>
</gene>
<dbReference type="EMBL" id="CATOUU010000435">
    <property type="protein sequence ID" value="CAI9929489.1"/>
    <property type="molecule type" value="Genomic_DNA"/>
</dbReference>
<evidence type="ECO:0000313" key="3">
    <source>
        <dbReference type="EMBL" id="CAI9950290.1"/>
    </source>
</evidence>
<evidence type="ECO:0000313" key="7">
    <source>
        <dbReference type="EMBL" id="CAL6107040.1"/>
    </source>
</evidence>
<dbReference type="EMBL" id="CAXDID020000319">
    <property type="protein sequence ID" value="CAL6076450.1"/>
    <property type="molecule type" value="Genomic_DNA"/>
</dbReference>
<dbReference type="EMBL" id="CAXDID020000625">
    <property type="protein sequence ID" value="CAL6107040.1"/>
    <property type="molecule type" value="Genomic_DNA"/>
</dbReference>
<dbReference type="EMBL" id="CAXDID020000319">
    <property type="protein sequence ID" value="CAL6076460.1"/>
    <property type="molecule type" value="Genomic_DNA"/>
</dbReference>
<dbReference type="EMBL" id="CAXDID020000625">
    <property type="protein sequence ID" value="CAL6107042.1"/>
    <property type="molecule type" value="Genomic_DNA"/>
</dbReference>
<dbReference type="EMBL" id="CATOUU010000435">
    <property type="protein sequence ID" value="CAI9929494.1"/>
    <property type="molecule type" value="Genomic_DNA"/>
</dbReference>
<dbReference type="Proteomes" id="UP001642409">
    <property type="component" value="Unassembled WGS sequence"/>
</dbReference>
<dbReference type="EMBL" id="CATOUU010000808">
    <property type="protein sequence ID" value="CAI9950290.1"/>
    <property type="molecule type" value="Genomic_DNA"/>
</dbReference>
<reference evidence="5 9" key="2">
    <citation type="submission" date="2024-07" db="EMBL/GenBank/DDBJ databases">
        <authorList>
            <person name="Akdeniz Z."/>
        </authorList>
    </citation>
    <scope>NUCLEOTIDE SEQUENCE [LARGE SCALE GENOMIC DNA]</scope>
</reference>
<dbReference type="EMBL" id="CATOUU010000808">
    <property type="protein sequence ID" value="CAI9950292.1"/>
    <property type="molecule type" value="Genomic_DNA"/>
</dbReference>
<evidence type="ECO:0000313" key="5">
    <source>
        <dbReference type="EMBL" id="CAL6076450.1"/>
    </source>
</evidence>
<evidence type="ECO:0000313" key="8">
    <source>
        <dbReference type="EMBL" id="CAL6107042.1"/>
    </source>
</evidence>
<proteinExistence type="predicted"/>
<name>A0AA86UAR1_9EUKA</name>
<organism evidence="3">
    <name type="scientific">Hexamita inflata</name>
    <dbReference type="NCBI Taxonomy" id="28002"/>
    <lineage>
        <taxon>Eukaryota</taxon>
        <taxon>Metamonada</taxon>
        <taxon>Diplomonadida</taxon>
        <taxon>Hexamitidae</taxon>
        <taxon>Hexamitinae</taxon>
        <taxon>Hexamita</taxon>
    </lineage>
</organism>
<comment type="caution">
    <text evidence="3">The sequence shown here is derived from an EMBL/GenBank/DDBJ whole genome shotgun (WGS) entry which is preliminary data.</text>
</comment>
<keyword evidence="9" id="KW-1185">Reference proteome</keyword>
<sequence>MKYQHNHELTTQYFEIQLVQLCSDFGTNYFELREDSFHCSTQLEYEIAYFQRSYTNSYKISSASIESDSDVQIQKINNISFPLLIINSQNVTESQYQNTRLC</sequence>
<evidence type="ECO:0000313" key="6">
    <source>
        <dbReference type="EMBL" id="CAL6076460.1"/>
    </source>
</evidence>
<protein>
    <submittedName>
        <fullName evidence="5">Hypothetical_protein</fullName>
    </submittedName>
</protein>
<reference evidence="3" key="1">
    <citation type="submission" date="2023-06" db="EMBL/GenBank/DDBJ databases">
        <authorList>
            <person name="Kurt Z."/>
        </authorList>
    </citation>
    <scope>NUCLEOTIDE SEQUENCE</scope>
</reference>
<evidence type="ECO:0000313" key="9">
    <source>
        <dbReference type="Proteomes" id="UP001642409"/>
    </source>
</evidence>
<evidence type="ECO:0000313" key="4">
    <source>
        <dbReference type="EMBL" id="CAI9950292.1"/>
    </source>
</evidence>
<evidence type="ECO:0000313" key="2">
    <source>
        <dbReference type="EMBL" id="CAI9929494.1"/>
    </source>
</evidence>
<evidence type="ECO:0000313" key="1">
    <source>
        <dbReference type="EMBL" id="CAI9929489.1"/>
    </source>
</evidence>
<dbReference type="AlphaFoldDB" id="A0AA86UAR1"/>